<protein>
    <submittedName>
        <fullName evidence="3">Uncharacterized protein</fullName>
    </submittedName>
</protein>
<keyword evidence="1" id="KW-1015">Disulfide bond</keyword>
<dbReference type="GO" id="GO:0003835">
    <property type="term" value="F:beta-galactoside alpha-2,6-sialyltransferase activity"/>
    <property type="evidence" value="ECO:0007669"/>
    <property type="project" value="TreeGrafter"/>
</dbReference>
<evidence type="ECO:0000313" key="4">
    <source>
        <dbReference type="Proteomes" id="UP001152888"/>
    </source>
</evidence>
<feature type="transmembrane region" description="Helical" evidence="2">
    <location>
        <begin position="6"/>
        <end position="27"/>
    </location>
</feature>
<dbReference type="PANTHER" id="PTHR46059">
    <property type="entry name" value="BETA-GALACTOSIDE ALPHA-2,6-SIALYLTRANSFERASE"/>
    <property type="match status" value="1"/>
</dbReference>
<dbReference type="Gene3D" id="3.90.1480.20">
    <property type="entry name" value="Glycosyl transferase family 29"/>
    <property type="match status" value="1"/>
</dbReference>
<keyword evidence="2" id="KW-0472">Membrane</keyword>
<dbReference type="Proteomes" id="UP001152888">
    <property type="component" value="Unassembled WGS sequence"/>
</dbReference>
<evidence type="ECO:0000256" key="1">
    <source>
        <dbReference type="ARBA" id="ARBA00023157"/>
    </source>
</evidence>
<keyword evidence="4" id="KW-1185">Reference proteome</keyword>
<proteinExistence type="predicted"/>
<keyword evidence="2" id="KW-1133">Transmembrane helix</keyword>
<evidence type="ECO:0000256" key="2">
    <source>
        <dbReference type="SAM" id="Phobius"/>
    </source>
</evidence>
<dbReference type="GO" id="GO:0097503">
    <property type="term" value="P:sialylation"/>
    <property type="evidence" value="ECO:0007669"/>
    <property type="project" value="TreeGrafter"/>
</dbReference>
<gene>
    <name evidence="3" type="ORF">ACAOBT_LOCUS16415</name>
</gene>
<dbReference type="EMBL" id="CAKOFQ010006968">
    <property type="protein sequence ID" value="CAH1984945.1"/>
    <property type="molecule type" value="Genomic_DNA"/>
</dbReference>
<dbReference type="PANTHER" id="PTHR46059:SF1">
    <property type="entry name" value="BETA-GALACTOSIDE ALPHA-2,6-SIALYLTRANSFERASE"/>
    <property type="match status" value="1"/>
</dbReference>
<evidence type="ECO:0000313" key="3">
    <source>
        <dbReference type="EMBL" id="CAH1984945.1"/>
    </source>
</evidence>
<dbReference type="InterPro" id="IPR038578">
    <property type="entry name" value="GT29-like_sf"/>
</dbReference>
<accession>A0A9P0KZX5</accession>
<keyword evidence="2" id="KW-0812">Transmembrane</keyword>
<organism evidence="3 4">
    <name type="scientific">Acanthoscelides obtectus</name>
    <name type="common">Bean weevil</name>
    <name type="synonym">Bruchus obtectus</name>
    <dbReference type="NCBI Taxonomy" id="200917"/>
    <lineage>
        <taxon>Eukaryota</taxon>
        <taxon>Metazoa</taxon>
        <taxon>Ecdysozoa</taxon>
        <taxon>Arthropoda</taxon>
        <taxon>Hexapoda</taxon>
        <taxon>Insecta</taxon>
        <taxon>Pterygota</taxon>
        <taxon>Neoptera</taxon>
        <taxon>Endopterygota</taxon>
        <taxon>Coleoptera</taxon>
        <taxon>Polyphaga</taxon>
        <taxon>Cucujiformia</taxon>
        <taxon>Chrysomeloidea</taxon>
        <taxon>Chrysomelidae</taxon>
        <taxon>Bruchinae</taxon>
        <taxon>Bruchini</taxon>
        <taxon>Acanthoscelides</taxon>
    </lineage>
</organism>
<sequence length="292" mass="34102">MRALVVSIWVFINLVFFGMCGYMYLLWSQYWVSLDAEEKSTTSTYDQQIYFYNRGYYPSDAKNQTVTIPDVKDLLKQSQSLVKDNASSVTLIKNSMPRFPNLQPQNLELGTKKYRCIESDTPNDCDRKTSEFKDNLIKELRRVFTEETNVLKPGNENRYNVQFRGVRGNYMDKTPSQLRCDLLNVPFTTLKRFDVRSHILKDYLPKRGFFENKRFNTCAIVSSAGALKGSNLGKFIGMKLLLDVCKWIDFFEYVPSARATKRCHYYDPENNPRLYIWCMASLSGRKVTYVLH</sequence>
<dbReference type="GO" id="GO:0005794">
    <property type="term" value="C:Golgi apparatus"/>
    <property type="evidence" value="ECO:0007669"/>
    <property type="project" value="TreeGrafter"/>
</dbReference>
<comment type="caution">
    <text evidence="3">The sequence shown here is derived from an EMBL/GenBank/DDBJ whole genome shotgun (WGS) entry which is preliminary data.</text>
</comment>
<name>A0A9P0KZX5_ACAOB</name>
<reference evidence="3" key="1">
    <citation type="submission" date="2022-03" db="EMBL/GenBank/DDBJ databases">
        <authorList>
            <person name="Sayadi A."/>
        </authorList>
    </citation>
    <scope>NUCLEOTIDE SEQUENCE</scope>
</reference>
<dbReference type="AlphaFoldDB" id="A0A9P0KZX5"/>